<evidence type="ECO:0000259" key="4">
    <source>
        <dbReference type="Pfam" id="PF12624"/>
    </source>
</evidence>
<evidence type="ECO:0000256" key="1">
    <source>
        <dbReference type="ARBA" id="ARBA00022448"/>
    </source>
</evidence>
<keyword evidence="6" id="KW-1185">Reference proteome</keyword>
<protein>
    <submittedName>
        <fullName evidence="5">Putative Vacuolar protein sorting-associated protein 13</fullName>
    </submittedName>
</protein>
<dbReference type="InterPro" id="IPR026854">
    <property type="entry name" value="VPS13_N"/>
</dbReference>
<sequence length="1674" mass="187576">METSRTFGAINAAQGREKKKKGRKKGKKEEMERKEKKEIWKKGKEERGKQKGSLNNFEVLRARRIWFETLEEVELATLEATTRRSKEEATPGGNSWLGSLIATIIGNLKVTLSNIHIRYEDTVSNPGHPFCSGITLSKLAAVTMDEQGDETFDTSGALDKLRKSLQLQRLAVYHDSDSTPWQLDKKWEDLNPTEWTEIFQDGIDECSSHGVSVWAMNRKYLVSPINGVLKYHRLGKQEKQDPEIPFEKASLILSDVSLTISEVQYCDGIKLLETISRYKTHLDLSHLRPVVPVSEDPQAWWHYAMLACLQQKKLWLLAHAKVESVKSRAASKQKGNLKRSWWSFGWRTSPSVPSNSAGSQFVEEEKLTKEEWQAINKMLSYQNDEDVNSFLGKDLQNMIHFLIDVSIGQAAARIINIHETEVVCGRFEQLHVTTKLYHKSIHCDVSLKYCGLSSPEGSLSESVVSERKTNALEVSFVHGPVGEDLDWRLAATTSPCHVTVLMESYERFLEFVKRSNAVSPTVAMETANALQMKIEQVTRRAQEQLQTVLEEQNRFSLDIDLDAPKVRIPLTATGSTSKDSHFLLDFGHFTLHTKEGPGDGERQSLYSRFYILGRDMAAFFIDDIYREKSTVTAKYGSQTSTPSKLEDVDHFYSLLDRCGMSVIVDQIKLPHPSYPSTRVSVQVPNLDIHFSPERYSRIRKLLDTFYGSMESSGQNSDGCPQNGHVPWHPADLVTDARILVWKSEISQNYQRCSSMAGRQVIEVPPTSVGGSLYAIAVSSRGFDIQKAPPAVDKLGEPSLSDSGEARLGNLVAADLVINGTLVETKLSIYGKLHGKHGSAEEALILELLAGGGKVNLLRSGGDLTVKTKLHSLKIKDELQGRLSMFPQYLACSVLNDNFKADSCCTYGLDENELQNFFLEEDDCFKDALPDFTSTPDQSFNMQNLDLAYNSMTNPDACEQYAGVNFTNAVNHEKNQVKGRISEIFYEARDNSVSDFVAVTFLTRSPDSLLYDGIDTQMIIRMSALEFFCNRPTLVALIEFGLDLSLIDSGDSGNDIVASTADSNYMKEENGRALVKGLLGYGKDRVVFNLKMDVDSVCVFLNKEDGSQLAMFVQESFLLDLKVHPSSISINGTLGNMRLCDMSLGPDHHWGWLCDIRNQGIESLVKFTFQSYSADDDDYQGYDYSLSGRLSAVRIVFLYRFVQEFTSYFMELASPHTQEVIKFVDKVGGFEWLIQKYEIDGAAAVKLDLSLDTPIIIIPKNSTSEDYMELDLGQLQVKNSFGWHGCKENDPSAVHLDILHAEIHGVNMAVGISGHLGKPMIREGRAIDIEVRRSLRDVFRKVPTLSIKVQVGLLHGVMSDKEYSVIINCLYMNLSEVAKLPPSFRGNVDETKESIRMLADKVNLNSQILLSRSIFVLAVEVHYALLELCNGLDEESPLAQIALEGLWVSYRSTSLFEADLYLTIPKFSVLDIRPDTKPEMRLMLGSYSDVSKPAVYNISGSPGTCPGSPTNDVSTKNSENATDIDVSNLTMLVMDYRWRSSFQSFVVRIQQPRILVVLDFLLAVVEYFVPSLGAITGREESLNPKNDPLTNSYDIILSESVYMQRDDIIHLSPRRKLIVDGCGTDEFTYDGCGGTISLSEEFDMKGQSYSGAIIIIGHGKKLRFQNVKIEVYSPF</sequence>
<evidence type="ECO:0000256" key="2">
    <source>
        <dbReference type="SAM" id="Coils"/>
    </source>
</evidence>
<evidence type="ECO:0000256" key="3">
    <source>
        <dbReference type="SAM" id="MobiDB-lite"/>
    </source>
</evidence>
<feature type="compositionally biased region" description="Basic residues" evidence="3">
    <location>
        <begin position="17"/>
        <end position="26"/>
    </location>
</feature>
<dbReference type="PANTHER" id="PTHR45523:SF2">
    <property type="entry name" value="OS02G0470600 PROTEIN"/>
    <property type="match status" value="1"/>
</dbReference>
<reference evidence="5" key="1">
    <citation type="journal article" date="2017" name="Gigascience">
        <title>The genome draft of coconut (Cocos nucifera).</title>
        <authorList>
            <person name="Xiao Y."/>
            <person name="Xu P."/>
            <person name="Fan H."/>
            <person name="Baudouin L."/>
            <person name="Xia W."/>
            <person name="Bocs S."/>
            <person name="Xu J."/>
            <person name="Li Q."/>
            <person name="Guo A."/>
            <person name="Zhou L."/>
            <person name="Li J."/>
            <person name="Wu Y."/>
            <person name="Ma Z."/>
            <person name="Armero A."/>
            <person name="Issali A.E."/>
            <person name="Liu N."/>
            <person name="Peng M."/>
            <person name="Yang Y."/>
        </authorList>
    </citation>
    <scope>NUCLEOTIDE SEQUENCE</scope>
    <source>
        <tissue evidence="5">Spear leaf of Hainan Tall coconut</tissue>
    </source>
</reference>
<proteinExistence type="predicted"/>
<evidence type="ECO:0000313" key="5">
    <source>
        <dbReference type="EMBL" id="KAG1331565.1"/>
    </source>
</evidence>
<reference evidence="5" key="2">
    <citation type="submission" date="2019-07" db="EMBL/GenBank/DDBJ databases">
        <authorList>
            <person name="Yang Y."/>
            <person name="Bocs S."/>
            <person name="Baudouin L."/>
        </authorList>
    </citation>
    <scope>NUCLEOTIDE SEQUENCE</scope>
    <source>
        <tissue evidence="5">Spear leaf of Hainan Tall coconut</tissue>
    </source>
</reference>
<keyword evidence="2" id="KW-0175">Coiled coil</keyword>
<keyword evidence="1" id="KW-0813">Transport</keyword>
<feature type="region of interest" description="Disordered" evidence="3">
    <location>
        <begin position="1"/>
        <end position="47"/>
    </location>
</feature>
<feature type="domain" description="Chorein N-terminal" evidence="4">
    <location>
        <begin position="16"/>
        <end position="310"/>
    </location>
</feature>
<dbReference type="PANTHER" id="PTHR45523">
    <property type="entry name" value="TETRATRICOPEPTIDE REPEAT (TPR)-CONTAINING PROTEIN-RELATED"/>
    <property type="match status" value="1"/>
</dbReference>
<gene>
    <name evidence="5" type="ORF">COCNU_02G015330</name>
</gene>
<dbReference type="EMBL" id="CM017873">
    <property type="protein sequence ID" value="KAG1331565.1"/>
    <property type="molecule type" value="Genomic_DNA"/>
</dbReference>
<dbReference type="OrthoDB" id="778817at2759"/>
<name>A0A8K0MX68_COCNU</name>
<accession>A0A8K0MX68</accession>
<evidence type="ECO:0000313" key="6">
    <source>
        <dbReference type="Proteomes" id="UP000797356"/>
    </source>
</evidence>
<feature type="coiled-coil region" evidence="2">
    <location>
        <begin position="527"/>
        <end position="554"/>
    </location>
</feature>
<feature type="compositionally biased region" description="Basic and acidic residues" evidence="3">
    <location>
        <begin position="27"/>
        <end position="47"/>
    </location>
</feature>
<comment type="caution">
    <text evidence="5">The sequence shown here is derived from an EMBL/GenBank/DDBJ whole genome shotgun (WGS) entry which is preliminary data.</text>
</comment>
<dbReference type="Pfam" id="PF12624">
    <property type="entry name" value="VPS13_N"/>
    <property type="match status" value="1"/>
</dbReference>
<organism evidence="5 6">
    <name type="scientific">Cocos nucifera</name>
    <name type="common">Coconut palm</name>
    <dbReference type="NCBI Taxonomy" id="13894"/>
    <lineage>
        <taxon>Eukaryota</taxon>
        <taxon>Viridiplantae</taxon>
        <taxon>Streptophyta</taxon>
        <taxon>Embryophyta</taxon>
        <taxon>Tracheophyta</taxon>
        <taxon>Spermatophyta</taxon>
        <taxon>Magnoliopsida</taxon>
        <taxon>Liliopsida</taxon>
        <taxon>Arecaceae</taxon>
        <taxon>Arecoideae</taxon>
        <taxon>Cocoseae</taxon>
        <taxon>Attaleinae</taxon>
        <taxon>Cocos</taxon>
    </lineage>
</organism>
<dbReference type="Proteomes" id="UP000797356">
    <property type="component" value="Chromosome 2"/>
</dbReference>